<gene>
    <name evidence="1" type="ORF">PYW07_003670</name>
</gene>
<dbReference type="SUPFAM" id="SSF52047">
    <property type="entry name" value="RNI-like"/>
    <property type="match status" value="1"/>
</dbReference>
<dbReference type="InterPro" id="IPR001611">
    <property type="entry name" value="Leu-rich_rpt"/>
</dbReference>
<organism evidence="1 2">
    <name type="scientific">Mythimna separata</name>
    <name type="common">Oriental armyworm</name>
    <name type="synonym">Pseudaletia separata</name>
    <dbReference type="NCBI Taxonomy" id="271217"/>
    <lineage>
        <taxon>Eukaryota</taxon>
        <taxon>Metazoa</taxon>
        <taxon>Ecdysozoa</taxon>
        <taxon>Arthropoda</taxon>
        <taxon>Hexapoda</taxon>
        <taxon>Insecta</taxon>
        <taxon>Pterygota</taxon>
        <taxon>Neoptera</taxon>
        <taxon>Endopterygota</taxon>
        <taxon>Lepidoptera</taxon>
        <taxon>Glossata</taxon>
        <taxon>Ditrysia</taxon>
        <taxon>Noctuoidea</taxon>
        <taxon>Noctuidae</taxon>
        <taxon>Noctuinae</taxon>
        <taxon>Hadenini</taxon>
        <taxon>Mythimna</taxon>
    </lineage>
</organism>
<comment type="caution">
    <text evidence="1">The sequence shown here is derived from an EMBL/GenBank/DDBJ whole genome shotgun (WGS) entry which is preliminary data.</text>
</comment>
<dbReference type="AlphaFoldDB" id="A0AAD8DTL8"/>
<evidence type="ECO:0000313" key="2">
    <source>
        <dbReference type="Proteomes" id="UP001231518"/>
    </source>
</evidence>
<sequence length="476" mass="54362">MNRKSLSRRISSRSQILYNEEDFETCLAALIKRYRSSVPVIIIKEYERRVIKSQKKRLIEKTRKLQAPASVATTKDSGPTGSDDDEEITLPITTSYDLQDHLTAILINKFQKETIPRDVIALLALILPNYRNLYKFTIKKCRIDMHALHELGKMLPYTTITDICLDDCPLKQANCEELLQNTTFLKNLSLCRCNINDAVCKRMAATLHYLKPAENSLETLNLSSNRIGDEGAKYFAEALRSNRHLRYLNLAGNLITDEGASQIFNILIEFPLTYDENINRRQRFLEYLKNKIGVNKDCLRFSLPQKSVEKSFSNINVRIRSHDKMNVSYHNIVSPLKRSSSQKKNIKRDIAKSQSLRSILSEVNLPKKAELMSREMIGPFVDPFCPSCVTVGEKPHCIGNFVLCYLNLAYNDLTLMSVSKLLTVVEYQRCHYKPDACGLIKVVLEGNSLPVACTKLTILQEMLKQHMLQLCKASTT</sequence>
<dbReference type="Proteomes" id="UP001231518">
    <property type="component" value="Chromosome 15"/>
</dbReference>
<accession>A0AAD8DTL8</accession>
<evidence type="ECO:0008006" key="3">
    <source>
        <dbReference type="Google" id="ProtNLM"/>
    </source>
</evidence>
<dbReference type="EMBL" id="JARGEI010000012">
    <property type="protein sequence ID" value="KAJ8722490.1"/>
    <property type="molecule type" value="Genomic_DNA"/>
</dbReference>
<dbReference type="SMART" id="SM00368">
    <property type="entry name" value="LRR_RI"/>
    <property type="match status" value="4"/>
</dbReference>
<name>A0AAD8DTL8_MYTSE</name>
<dbReference type="Gene3D" id="3.80.10.10">
    <property type="entry name" value="Ribonuclease Inhibitor"/>
    <property type="match status" value="1"/>
</dbReference>
<dbReference type="InterPro" id="IPR032675">
    <property type="entry name" value="LRR_dom_sf"/>
</dbReference>
<dbReference type="PANTHER" id="PTHR46984:SF1">
    <property type="entry name" value="LEUCINE-RICH REPEAT-CONTAINING PROTEIN 71"/>
    <property type="match status" value="1"/>
</dbReference>
<proteinExistence type="predicted"/>
<keyword evidence="2" id="KW-1185">Reference proteome</keyword>
<dbReference type="InterPro" id="IPR053040">
    <property type="entry name" value="LRR-containing_protein_71"/>
</dbReference>
<dbReference type="Pfam" id="PF13516">
    <property type="entry name" value="LRR_6"/>
    <property type="match status" value="2"/>
</dbReference>
<evidence type="ECO:0000313" key="1">
    <source>
        <dbReference type="EMBL" id="KAJ8722490.1"/>
    </source>
</evidence>
<reference evidence="1" key="1">
    <citation type="submission" date="2023-03" db="EMBL/GenBank/DDBJ databases">
        <title>Chromosome-level genomes of two armyworms, Mythimna separata and Mythimna loreyi, provide insights into the biosynthesis and reception of sex pheromones.</title>
        <authorList>
            <person name="Zhao H."/>
        </authorList>
    </citation>
    <scope>NUCLEOTIDE SEQUENCE</scope>
    <source>
        <strain evidence="1">BeijingLab</strain>
        <tissue evidence="1">Pupa</tissue>
    </source>
</reference>
<dbReference type="PANTHER" id="PTHR46984">
    <property type="entry name" value="LEUCINE-RICH REPEAT-CONTAINING PROTEIN 71"/>
    <property type="match status" value="1"/>
</dbReference>
<protein>
    <recommendedName>
        <fullName evidence="3">Leucine-rich repeat-containing protein 71</fullName>
    </recommendedName>
</protein>